<proteinExistence type="predicted"/>
<dbReference type="Pfam" id="PF04972">
    <property type="entry name" value="BON"/>
    <property type="match status" value="2"/>
</dbReference>
<evidence type="ECO:0000313" key="4">
    <source>
        <dbReference type="Proteomes" id="UP001568698"/>
    </source>
</evidence>
<dbReference type="PROSITE" id="PS51257">
    <property type="entry name" value="PROKAR_LIPOPROTEIN"/>
    <property type="match status" value="1"/>
</dbReference>
<comment type="caution">
    <text evidence="3">The sequence shown here is derived from an EMBL/GenBank/DDBJ whole genome shotgun (WGS) entry which is preliminary data.</text>
</comment>
<feature type="signal peptide" evidence="1">
    <location>
        <begin position="1"/>
        <end position="21"/>
    </location>
</feature>
<dbReference type="InterPro" id="IPR051686">
    <property type="entry name" value="Lipoprotein_DolP"/>
</dbReference>
<dbReference type="RefSeq" id="WP_371385266.1">
    <property type="nucleotide sequence ID" value="NZ_JBGLYH010000005.1"/>
</dbReference>
<sequence length="219" mass="23767">MPEKVCRAVLAAILSALLAGCALYPAVQVAGGAMTGYDAMVTADKYLPRDNVEGGSLCIIRDAQMERRLRERLELNDIRLSAHVIDAKAYLVGHVKSRNQADYAIRTAATVEGIKTITCKFYPLPPARQAARDAARDELLVKELSDRFGETKRLDGSDLRVEVIRSHAILIGRAKDYSQKTAALAIAEEVNGLADVVDYISVEAPKDTPVTEDASVAVK</sequence>
<evidence type="ECO:0000256" key="1">
    <source>
        <dbReference type="SAM" id="SignalP"/>
    </source>
</evidence>
<dbReference type="PROSITE" id="PS50914">
    <property type="entry name" value="BON"/>
    <property type="match status" value="1"/>
</dbReference>
<feature type="chain" id="PRO_5047340861" evidence="1">
    <location>
        <begin position="22"/>
        <end position="219"/>
    </location>
</feature>
<dbReference type="PANTHER" id="PTHR34606">
    <property type="entry name" value="BON DOMAIN-CONTAINING PROTEIN"/>
    <property type="match status" value="1"/>
</dbReference>
<keyword evidence="4" id="KW-1185">Reference proteome</keyword>
<dbReference type="InterPro" id="IPR007055">
    <property type="entry name" value="BON_dom"/>
</dbReference>
<accession>A0ABV4K114</accession>
<evidence type="ECO:0000259" key="2">
    <source>
        <dbReference type="PROSITE" id="PS50914"/>
    </source>
</evidence>
<evidence type="ECO:0000313" key="3">
    <source>
        <dbReference type="EMBL" id="MEZ7195719.1"/>
    </source>
</evidence>
<gene>
    <name evidence="3" type="ORF">AB6M95_03090</name>
</gene>
<protein>
    <submittedName>
        <fullName evidence="3">BON domain-containing protein</fullName>
    </submittedName>
</protein>
<dbReference type="PANTHER" id="PTHR34606:SF15">
    <property type="entry name" value="BON DOMAIN-CONTAINING PROTEIN"/>
    <property type="match status" value="1"/>
</dbReference>
<dbReference type="Proteomes" id="UP001568698">
    <property type="component" value="Unassembled WGS sequence"/>
</dbReference>
<organism evidence="3 4">
    <name type="scientific">Pseudodesulfovibrio karagichevae</name>
    <dbReference type="NCBI Taxonomy" id="3239305"/>
    <lineage>
        <taxon>Bacteria</taxon>
        <taxon>Pseudomonadati</taxon>
        <taxon>Thermodesulfobacteriota</taxon>
        <taxon>Desulfovibrionia</taxon>
        <taxon>Desulfovibrionales</taxon>
        <taxon>Desulfovibrionaceae</taxon>
    </lineage>
</organism>
<dbReference type="EMBL" id="JBGLYH010000005">
    <property type="protein sequence ID" value="MEZ7195719.1"/>
    <property type="molecule type" value="Genomic_DNA"/>
</dbReference>
<reference evidence="3 4" key="1">
    <citation type="submission" date="2024-08" db="EMBL/GenBank/DDBJ databases">
        <title>Sulfate-reducing bacteria isolated from formation water of the oil field in Kazakhstan and description of Pseudodesulfovibrio sp.</title>
        <authorList>
            <person name="Bidzhieva S.K."/>
            <person name="Tourova T.P."/>
            <person name="Grouzdev D.S."/>
            <person name="Beletsky A.V."/>
            <person name="Sokolova D.S."/>
            <person name="Samigullina S.R."/>
            <person name="Poltaraus A.B."/>
            <person name="Avtukh A.N."/>
            <person name="Tereshina V.M."/>
            <person name="Zhaparov N.S."/>
            <person name="Mardanov A.V."/>
            <person name="Nazina T.N."/>
        </authorList>
    </citation>
    <scope>NUCLEOTIDE SEQUENCE [LARGE SCALE GENOMIC DNA]</scope>
    <source>
        <strain evidence="3 4">9FUS</strain>
    </source>
</reference>
<feature type="domain" description="BON" evidence="2">
    <location>
        <begin position="136"/>
        <end position="204"/>
    </location>
</feature>
<keyword evidence="1" id="KW-0732">Signal</keyword>
<name>A0ABV4K114_9BACT</name>